<comment type="subcellular location">
    <subcellularLocation>
        <location evidence="1">Membrane</location>
        <topology evidence="1">Multi-pass membrane protein</topology>
    </subcellularLocation>
</comment>
<feature type="domain" description="Thiamine pyrophosphate enzyme N-terminal TPP-binding" evidence="13">
    <location>
        <begin position="4"/>
        <end position="106"/>
    </location>
</feature>
<comment type="caution">
    <text evidence="14">The sequence shown here is derived from an EMBL/GenBank/DDBJ whole genome shotgun (WGS) entry which is preliminary data.</text>
</comment>
<dbReference type="GO" id="GO:0000287">
    <property type="term" value="F:magnesium ion binding"/>
    <property type="evidence" value="ECO:0007669"/>
    <property type="project" value="InterPro"/>
</dbReference>
<organism evidence="14">
    <name type="scientific">Cladocopium goreaui</name>
    <dbReference type="NCBI Taxonomy" id="2562237"/>
    <lineage>
        <taxon>Eukaryota</taxon>
        <taxon>Sar</taxon>
        <taxon>Alveolata</taxon>
        <taxon>Dinophyceae</taxon>
        <taxon>Suessiales</taxon>
        <taxon>Symbiodiniaceae</taxon>
        <taxon>Cladocopium</taxon>
    </lineage>
</organism>
<dbReference type="Pfam" id="PF00205">
    <property type="entry name" value="TPP_enzyme_M"/>
    <property type="match status" value="1"/>
</dbReference>
<feature type="transmembrane region" description="Helical" evidence="9">
    <location>
        <begin position="558"/>
        <end position="579"/>
    </location>
</feature>
<dbReference type="Proteomes" id="UP001152797">
    <property type="component" value="Unassembled WGS sequence"/>
</dbReference>
<evidence type="ECO:0000256" key="6">
    <source>
        <dbReference type="ARBA" id="ARBA00023136"/>
    </source>
</evidence>
<dbReference type="Pfam" id="PF02776">
    <property type="entry name" value="TPP_enzyme_N"/>
    <property type="match status" value="1"/>
</dbReference>
<feature type="transmembrane region" description="Helical" evidence="9">
    <location>
        <begin position="701"/>
        <end position="721"/>
    </location>
</feature>
<evidence type="ECO:0000313" key="16">
    <source>
        <dbReference type="Proteomes" id="UP001152797"/>
    </source>
</evidence>
<dbReference type="GO" id="GO:0050660">
    <property type="term" value="F:flavin adenine dinucleotide binding"/>
    <property type="evidence" value="ECO:0007669"/>
    <property type="project" value="TreeGrafter"/>
</dbReference>
<evidence type="ECO:0000259" key="12">
    <source>
        <dbReference type="Pfam" id="PF02775"/>
    </source>
</evidence>
<evidence type="ECO:0000256" key="8">
    <source>
        <dbReference type="SAM" id="MobiDB-lite"/>
    </source>
</evidence>
<dbReference type="PANTHER" id="PTHR18968">
    <property type="entry name" value="THIAMINE PYROPHOSPHATE ENZYMES"/>
    <property type="match status" value="1"/>
</dbReference>
<dbReference type="Gene3D" id="1.20.1420.30">
    <property type="entry name" value="NCX, central ion-binding region"/>
    <property type="match status" value="2"/>
</dbReference>
<dbReference type="Gene3D" id="3.40.50.970">
    <property type="match status" value="2"/>
</dbReference>
<feature type="transmembrane region" description="Helical" evidence="9">
    <location>
        <begin position="893"/>
        <end position="914"/>
    </location>
</feature>
<dbReference type="CDD" id="cd07035">
    <property type="entry name" value="TPP_PYR_POX_like"/>
    <property type="match status" value="1"/>
</dbReference>
<evidence type="ECO:0000256" key="2">
    <source>
        <dbReference type="ARBA" id="ARBA00007812"/>
    </source>
</evidence>
<dbReference type="EMBL" id="CAMXCT030000001">
    <property type="protein sequence ID" value="CAL4758867.1"/>
    <property type="molecule type" value="Genomic_DNA"/>
</dbReference>
<feature type="transmembrane region" description="Helical" evidence="9">
    <location>
        <begin position="591"/>
        <end position="610"/>
    </location>
</feature>
<dbReference type="EMBL" id="CAMXCT010000001">
    <property type="protein sequence ID" value="CAI3971555.1"/>
    <property type="molecule type" value="Genomic_DNA"/>
</dbReference>
<dbReference type="Pfam" id="PF01699">
    <property type="entry name" value="Na_Ca_ex"/>
    <property type="match status" value="2"/>
</dbReference>
<evidence type="ECO:0000256" key="4">
    <source>
        <dbReference type="ARBA" id="ARBA00022989"/>
    </source>
</evidence>
<dbReference type="PANTHER" id="PTHR18968:SF133">
    <property type="entry name" value="BENZOYLFORMATE DECARBOXYLASE"/>
    <property type="match status" value="1"/>
</dbReference>
<evidence type="ECO:0000256" key="7">
    <source>
        <dbReference type="RuleBase" id="RU362132"/>
    </source>
</evidence>
<dbReference type="InterPro" id="IPR045229">
    <property type="entry name" value="TPP_enz"/>
</dbReference>
<feature type="transmembrane region" description="Helical" evidence="9">
    <location>
        <begin position="866"/>
        <end position="887"/>
    </location>
</feature>
<protein>
    <submittedName>
        <fullName evidence="15">Ca(2+)/H(+) antiporter (ApCAX)</fullName>
    </submittedName>
</protein>
<evidence type="ECO:0000313" key="14">
    <source>
        <dbReference type="EMBL" id="CAI3971555.1"/>
    </source>
</evidence>
<dbReference type="CDD" id="cd02002">
    <property type="entry name" value="TPP_BFDC"/>
    <property type="match status" value="1"/>
</dbReference>
<dbReference type="NCBIfam" id="TIGR00378">
    <property type="entry name" value="cax"/>
    <property type="match status" value="1"/>
</dbReference>
<keyword evidence="16" id="KW-1185">Reference proteome</keyword>
<feature type="domain" description="Thiamine pyrophosphate enzyme central" evidence="10">
    <location>
        <begin position="193"/>
        <end position="332"/>
    </location>
</feature>
<evidence type="ECO:0000256" key="9">
    <source>
        <dbReference type="SAM" id="Phobius"/>
    </source>
</evidence>
<feature type="transmembrane region" description="Helical" evidence="9">
    <location>
        <begin position="622"/>
        <end position="644"/>
    </location>
</feature>
<proteinExistence type="inferred from homology"/>
<dbReference type="InterPro" id="IPR011766">
    <property type="entry name" value="TPP_enzyme_TPP-bd"/>
</dbReference>
<feature type="transmembrane region" description="Helical" evidence="9">
    <location>
        <begin position="733"/>
        <end position="751"/>
    </location>
</feature>
<dbReference type="SUPFAM" id="SSF52467">
    <property type="entry name" value="DHS-like NAD/FAD-binding domain"/>
    <property type="match status" value="1"/>
</dbReference>
<dbReference type="InterPro" id="IPR012000">
    <property type="entry name" value="Thiamin_PyroP_enz_cen_dom"/>
</dbReference>
<evidence type="ECO:0000256" key="5">
    <source>
        <dbReference type="ARBA" id="ARBA00023052"/>
    </source>
</evidence>
<accession>A0A9P1FEC2</accession>
<evidence type="ECO:0000256" key="1">
    <source>
        <dbReference type="ARBA" id="ARBA00004141"/>
    </source>
</evidence>
<evidence type="ECO:0000256" key="3">
    <source>
        <dbReference type="ARBA" id="ARBA00022692"/>
    </source>
</evidence>
<feature type="transmembrane region" description="Helical" evidence="9">
    <location>
        <begin position="797"/>
        <end position="818"/>
    </location>
</feature>
<keyword evidence="3 9" id="KW-0812">Transmembrane</keyword>
<sequence>MPKSGSHIMLDLLAEAGVRYLFGNPGTTELPLMDAMVDEQRIEYILGLQEVPVMAMADGYAQASRGIGFVNLHISCGLGHAMGILYNAYRAGTPLLVTAGQQDRRLMFQEPILGGDMVDVARPWTKWSAEVHRIEDLPSAIRRAVQTALTPPTGPVFLSIPVDIQAEVAELPEIELAAPSLPNPQVRPPVEAIRRAAEVLAGAKNPGILVGSRVRECDAVDEMVKVADALGAPVISEPGTTHGRLSFPADHPLTAQGLPLWSPEVRDRLAEFDVLFVAGLDMLREYVYHEPARAMPEHLRLVQIDQDPWQLGKNYPLEVGVIGHLKPSLAELGSLLASEMTSDQKGQASRRRAERIATHEKAREQLRQQIEQQRDARPITPLTLMDSIARVIPENVAVIEEAVTTTNTILERLGALKNTTGYFGHRGWALGWGLGCTLGVQLAWPERPVLGILGEGATMYGVQGLWTAAKYKIPATFVICNNAQYQILKVGAQGMGLPHAQAGEYIGLDLKGPEVDLVSLAKSLGVEAVRIEQPDELSDAVAESLAGDKFSGAHLKRFLSGGLNWLLLFLPVAIVLEVAHMRHIEWATPTWIFIASAIAIIPMAGWMGRATEHLAEHLGEGVGGLLNATFGNAAELIIAVMALIEARRNPEVMEAMHSLVKASLTGSIIGNILLVMGVAMLAGGMRFSIQRFNPAGTRTSATLLTLAVSAMVIPAMFVYLVHDEQSRVNDVSVEISILLLVVYALSLFFTLSTHPHLYESDEEPEEPTKSSTRIGAAKPTRKETEEAHEPWSIKKGIGVLLAATVGVALLAELMIGSVTVASEAVGLTELFVGVIVVAIVGNAAEHSTAVLVALRNRMDLSLSIAIGSSIQIALFVAPVLVLLSMALGVQMDLVFTVPELIAMGIAVVVTSQIAGDGESNWLEGVLLVTVYAMLGILFYHLPA</sequence>
<dbReference type="InterPro" id="IPR004798">
    <property type="entry name" value="CAX-like"/>
</dbReference>
<reference evidence="15 16" key="2">
    <citation type="submission" date="2024-05" db="EMBL/GenBank/DDBJ databases">
        <authorList>
            <person name="Chen Y."/>
            <person name="Shah S."/>
            <person name="Dougan E. K."/>
            <person name="Thang M."/>
            <person name="Chan C."/>
        </authorList>
    </citation>
    <scope>NUCLEOTIDE SEQUENCE [LARGE SCALE GENOMIC DNA]</scope>
</reference>
<keyword evidence="6 9" id="KW-0472">Membrane</keyword>
<dbReference type="InterPro" id="IPR012001">
    <property type="entry name" value="Thiamin_PyroP_enz_TPP-bd_dom"/>
</dbReference>
<feature type="transmembrane region" description="Helical" evidence="9">
    <location>
        <begin position="830"/>
        <end position="854"/>
    </location>
</feature>
<dbReference type="InterPro" id="IPR029061">
    <property type="entry name" value="THDP-binding"/>
</dbReference>
<comment type="similarity">
    <text evidence="2 7">Belongs to the TPP enzyme family.</text>
</comment>
<gene>
    <name evidence="14" type="ORF">C1SCF055_LOCUS145</name>
</gene>
<feature type="region of interest" description="Disordered" evidence="8">
    <location>
        <begin position="758"/>
        <end position="787"/>
    </location>
</feature>
<dbReference type="Gene3D" id="3.40.50.1220">
    <property type="entry name" value="TPP-binding domain"/>
    <property type="match status" value="1"/>
</dbReference>
<name>A0A9P1FEC2_9DINO</name>
<dbReference type="InterPro" id="IPR029035">
    <property type="entry name" value="DHS-like_NAD/FAD-binding_dom"/>
</dbReference>
<evidence type="ECO:0000259" key="11">
    <source>
        <dbReference type="Pfam" id="PF01699"/>
    </source>
</evidence>
<keyword evidence="5 7" id="KW-0786">Thiamine pyrophosphate</keyword>
<evidence type="ECO:0000259" key="13">
    <source>
        <dbReference type="Pfam" id="PF02776"/>
    </source>
</evidence>
<evidence type="ECO:0000259" key="10">
    <source>
        <dbReference type="Pfam" id="PF00205"/>
    </source>
</evidence>
<feature type="domain" description="Sodium/calcium exchanger membrane region" evidence="11">
    <location>
        <begin position="796"/>
        <end position="934"/>
    </location>
</feature>
<dbReference type="Pfam" id="PF02775">
    <property type="entry name" value="TPP_enzyme_C"/>
    <property type="match status" value="1"/>
</dbReference>
<dbReference type="OrthoDB" id="10006023at2759"/>
<feature type="domain" description="Sodium/calcium exchanger membrane region" evidence="11">
    <location>
        <begin position="590"/>
        <end position="750"/>
    </location>
</feature>
<dbReference type="GO" id="GO:0016020">
    <property type="term" value="C:membrane"/>
    <property type="evidence" value="ECO:0007669"/>
    <property type="project" value="UniProtKB-SubCell"/>
</dbReference>
<feature type="transmembrane region" description="Helical" evidence="9">
    <location>
        <begin position="664"/>
        <end position="689"/>
    </location>
</feature>
<dbReference type="AlphaFoldDB" id="A0A9P1FEC2"/>
<dbReference type="SUPFAM" id="SSF52518">
    <property type="entry name" value="Thiamin diphosphate-binding fold (THDP-binding)"/>
    <property type="match status" value="2"/>
</dbReference>
<dbReference type="InterPro" id="IPR004837">
    <property type="entry name" value="NaCa_Exmemb"/>
</dbReference>
<dbReference type="GO" id="GO:0015369">
    <property type="term" value="F:calcium:proton antiporter activity"/>
    <property type="evidence" value="ECO:0007669"/>
    <property type="project" value="InterPro"/>
</dbReference>
<feature type="domain" description="Thiamine pyrophosphate enzyme TPP-binding" evidence="12">
    <location>
        <begin position="429"/>
        <end position="550"/>
    </location>
</feature>
<dbReference type="InterPro" id="IPR044880">
    <property type="entry name" value="NCX_ion-bd_dom_sf"/>
</dbReference>
<dbReference type="GO" id="GO:0003984">
    <property type="term" value="F:acetolactate synthase activity"/>
    <property type="evidence" value="ECO:0007669"/>
    <property type="project" value="TreeGrafter"/>
</dbReference>
<dbReference type="EMBL" id="CAMXCT020000001">
    <property type="protein sequence ID" value="CAL1124930.1"/>
    <property type="molecule type" value="Genomic_DNA"/>
</dbReference>
<keyword evidence="4 9" id="KW-1133">Transmembrane helix</keyword>
<evidence type="ECO:0000313" key="15">
    <source>
        <dbReference type="EMBL" id="CAL4758867.1"/>
    </source>
</evidence>
<feature type="transmembrane region" description="Helical" evidence="9">
    <location>
        <begin position="921"/>
        <end position="941"/>
    </location>
</feature>
<reference evidence="14" key="1">
    <citation type="submission" date="2022-10" db="EMBL/GenBank/DDBJ databases">
        <authorList>
            <person name="Chen Y."/>
            <person name="Dougan E. K."/>
            <person name="Chan C."/>
            <person name="Rhodes N."/>
            <person name="Thang M."/>
        </authorList>
    </citation>
    <scope>NUCLEOTIDE SEQUENCE</scope>
</reference>
<dbReference type="GO" id="GO:0030976">
    <property type="term" value="F:thiamine pyrophosphate binding"/>
    <property type="evidence" value="ECO:0007669"/>
    <property type="project" value="InterPro"/>
</dbReference>